<keyword evidence="2" id="KW-1185">Reference proteome</keyword>
<dbReference type="Proteomes" id="UP000299102">
    <property type="component" value="Unassembled WGS sequence"/>
</dbReference>
<evidence type="ECO:0000313" key="1">
    <source>
        <dbReference type="EMBL" id="GBP16978.1"/>
    </source>
</evidence>
<protein>
    <submittedName>
        <fullName evidence="1">Uncharacterized protein</fullName>
    </submittedName>
</protein>
<accession>A0A4C1TSR5</accession>
<gene>
    <name evidence="1" type="ORF">EVAR_101992_1</name>
</gene>
<dbReference type="AlphaFoldDB" id="A0A4C1TSR5"/>
<comment type="caution">
    <text evidence="1">The sequence shown here is derived from an EMBL/GenBank/DDBJ whole genome shotgun (WGS) entry which is preliminary data.</text>
</comment>
<reference evidence="1 2" key="1">
    <citation type="journal article" date="2019" name="Commun. Biol.">
        <title>The bagworm genome reveals a unique fibroin gene that provides high tensile strength.</title>
        <authorList>
            <person name="Kono N."/>
            <person name="Nakamura H."/>
            <person name="Ohtoshi R."/>
            <person name="Tomita M."/>
            <person name="Numata K."/>
            <person name="Arakawa K."/>
        </authorList>
    </citation>
    <scope>NUCLEOTIDE SEQUENCE [LARGE SCALE GENOMIC DNA]</scope>
</reference>
<dbReference type="EMBL" id="BGZK01000083">
    <property type="protein sequence ID" value="GBP16978.1"/>
    <property type="molecule type" value="Genomic_DNA"/>
</dbReference>
<sequence length="83" mass="9218">MADPDAISCRSSQTNTRLERHVKHLVTAGVISTAELGDVDRRYVNRLNGCIAPLLRYALLQSLHKRRGLNLKFSRSGLARDSG</sequence>
<evidence type="ECO:0000313" key="2">
    <source>
        <dbReference type="Proteomes" id="UP000299102"/>
    </source>
</evidence>
<organism evidence="1 2">
    <name type="scientific">Eumeta variegata</name>
    <name type="common">Bagworm moth</name>
    <name type="synonym">Eumeta japonica</name>
    <dbReference type="NCBI Taxonomy" id="151549"/>
    <lineage>
        <taxon>Eukaryota</taxon>
        <taxon>Metazoa</taxon>
        <taxon>Ecdysozoa</taxon>
        <taxon>Arthropoda</taxon>
        <taxon>Hexapoda</taxon>
        <taxon>Insecta</taxon>
        <taxon>Pterygota</taxon>
        <taxon>Neoptera</taxon>
        <taxon>Endopterygota</taxon>
        <taxon>Lepidoptera</taxon>
        <taxon>Glossata</taxon>
        <taxon>Ditrysia</taxon>
        <taxon>Tineoidea</taxon>
        <taxon>Psychidae</taxon>
        <taxon>Oiketicinae</taxon>
        <taxon>Eumeta</taxon>
    </lineage>
</organism>
<name>A0A4C1TSR5_EUMVA</name>
<proteinExistence type="predicted"/>